<dbReference type="AlphaFoldDB" id="A0A0X3PID3"/>
<keyword evidence="1 2" id="KW-0694">RNA-binding</keyword>
<feature type="region of interest" description="Disordered" evidence="3">
    <location>
        <begin position="152"/>
        <end position="201"/>
    </location>
</feature>
<dbReference type="PANTHER" id="PTHR23236:SF11">
    <property type="entry name" value="EUKARYOTIC TRANSLATION INITIATION FACTOR 4H"/>
    <property type="match status" value="1"/>
</dbReference>
<feature type="compositionally biased region" description="Basic and acidic residues" evidence="3">
    <location>
        <begin position="182"/>
        <end position="191"/>
    </location>
</feature>
<proteinExistence type="predicted"/>
<evidence type="ECO:0000256" key="2">
    <source>
        <dbReference type="PROSITE-ProRule" id="PRU00176"/>
    </source>
</evidence>
<evidence type="ECO:0000256" key="1">
    <source>
        <dbReference type="ARBA" id="ARBA00022884"/>
    </source>
</evidence>
<dbReference type="Pfam" id="PF00076">
    <property type="entry name" value="RRM_1"/>
    <property type="match status" value="1"/>
</dbReference>
<dbReference type="PROSITE" id="PS50102">
    <property type="entry name" value="RRM"/>
    <property type="match status" value="1"/>
</dbReference>
<dbReference type="InterPro" id="IPR035979">
    <property type="entry name" value="RBD_domain_sf"/>
</dbReference>
<dbReference type="SUPFAM" id="SSF54928">
    <property type="entry name" value="RNA-binding domain, RBD"/>
    <property type="match status" value="1"/>
</dbReference>
<dbReference type="SMART" id="SM00360">
    <property type="entry name" value="RRM"/>
    <property type="match status" value="1"/>
</dbReference>
<name>A0A0X3PID3_SCHSO</name>
<sequence>MGKKGKKSRFNQVVDIDFTYSSTSVVDGGAESALAKLNLSREKVTELQRIKAQLPSAPQAVRIEEEIAQIPDSGPFRIMLANVAYQATREQIEEFLLPIIPTQIKIVEEDGRCKGFGFVDFASRADLTAALDKNGNYLSGRRVTMRIAANQNDRDGGGAFGSGRRGGSSGFALADPGGWSRRQRDPDDFHRGSGSFEIPMEAPADGWRRDVVRPSLQRDGQPAATTAATTAAAAAVSAVVAPPPSAEPLERPVIRLISRTRPIEAVKPSSDVVPRNPSIFGEAKPVDTAAREREIEQRIMTSSAASEHKPLGRVEPASPPGGLRAAAPPTEAPSVVPAAATKPQAPPVNAWSQRKQQQQQHQKQLHVSEPHPAAAEPKKFIAQPQQPPPQAPQQPKPQANAWKKPLVTAGDEPRP</sequence>
<dbReference type="InterPro" id="IPR000504">
    <property type="entry name" value="RRM_dom"/>
</dbReference>
<dbReference type="Gene3D" id="3.30.70.330">
    <property type="match status" value="1"/>
</dbReference>
<accession>A0A0X3PID3</accession>
<dbReference type="GO" id="GO:0003723">
    <property type="term" value="F:RNA binding"/>
    <property type="evidence" value="ECO:0007669"/>
    <property type="project" value="UniProtKB-UniRule"/>
</dbReference>
<dbReference type="PANTHER" id="PTHR23236">
    <property type="entry name" value="EUKARYOTIC TRANSLATION INITIATION FACTOR 4B/4H"/>
    <property type="match status" value="1"/>
</dbReference>
<feature type="region of interest" description="Disordered" evidence="3">
    <location>
        <begin position="301"/>
        <end position="415"/>
    </location>
</feature>
<protein>
    <recommendedName>
        <fullName evidence="4">RRM domain-containing protein</fullName>
    </recommendedName>
</protein>
<organism evidence="5">
    <name type="scientific">Schistocephalus solidus</name>
    <name type="common">Tapeworm</name>
    <dbReference type="NCBI Taxonomy" id="70667"/>
    <lineage>
        <taxon>Eukaryota</taxon>
        <taxon>Metazoa</taxon>
        <taxon>Spiralia</taxon>
        <taxon>Lophotrochozoa</taxon>
        <taxon>Platyhelminthes</taxon>
        <taxon>Cestoda</taxon>
        <taxon>Eucestoda</taxon>
        <taxon>Diphyllobothriidea</taxon>
        <taxon>Diphyllobothriidae</taxon>
        <taxon>Schistocephalus</taxon>
    </lineage>
</organism>
<feature type="compositionally biased region" description="Low complexity" evidence="3">
    <location>
        <begin position="353"/>
        <end position="362"/>
    </location>
</feature>
<feature type="compositionally biased region" description="Pro residues" evidence="3">
    <location>
        <begin position="385"/>
        <end position="395"/>
    </location>
</feature>
<dbReference type="EMBL" id="GEEE01013598">
    <property type="protein sequence ID" value="JAP49627.1"/>
    <property type="molecule type" value="Transcribed_RNA"/>
</dbReference>
<dbReference type="InterPro" id="IPR012677">
    <property type="entry name" value="Nucleotide-bd_a/b_plait_sf"/>
</dbReference>
<feature type="compositionally biased region" description="Gly residues" evidence="3">
    <location>
        <begin position="157"/>
        <end position="169"/>
    </location>
</feature>
<evidence type="ECO:0000313" key="5">
    <source>
        <dbReference type="EMBL" id="JAP49627.1"/>
    </source>
</evidence>
<reference evidence="5" key="1">
    <citation type="submission" date="2016-01" db="EMBL/GenBank/DDBJ databases">
        <title>Reference transcriptome for the parasite Schistocephalus solidus: insights into the molecular evolution of parasitism.</title>
        <authorList>
            <person name="Hebert F.O."/>
            <person name="Grambauer S."/>
            <person name="Barber I."/>
            <person name="Landry C.R."/>
            <person name="Aubin-Horth N."/>
        </authorList>
    </citation>
    <scope>NUCLEOTIDE SEQUENCE</scope>
</reference>
<feature type="compositionally biased region" description="Low complexity" evidence="3">
    <location>
        <begin position="396"/>
        <end position="405"/>
    </location>
</feature>
<evidence type="ECO:0000256" key="3">
    <source>
        <dbReference type="SAM" id="MobiDB-lite"/>
    </source>
</evidence>
<feature type="domain" description="RRM" evidence="4">
    <location>
        <begin position="76"/>
        <end position="150"/>
    </location>
</feature>
<evidence type="ECO:0000259" key="4">
    <source>
        <dbReference type="PROSITE" id="PS50102"/>
    </source>
</evidence>
<gene>
    <name evidence="5" type="ORF">TR149565</name>
</gene>